<dbReference type="InterPro" id="IPR017867">
    <property type="entry name" value="Tyr_phospatase_low_mol_wt"/>
</dbReference>
<protein>
    <recommendedName>
        <fullName evidence="2">protein-tyrosine-phosphatase</fullName>
        <ecNumber evidence="2">3.1.3.48</ecNumber>
    </recommendedName>
</protein>
<comment type="similarity">
    <text evidence="1">Belongs to the low molecular weight phosphotyrosine protein phosphatase family.</text>
</comment>
<evidence type="ECO:0000313" key="6">
    <source>
        <dbReference type="EMBL" id="GAA1113249.1"/>
    </source>
</evidence>
<dbReference type="EMBL" id="BAAALG010000016">
    <property type="protein sequence ID" value="GAA1113249.1"/>
    <property type="molecule type" value="Genomic_DNA"/>
</dbReference>
<dbReference type="PANTHER" id="PTHR11717">
    <property type="entry name" value="LOW MOLECULAR WEIGHT PROTEIN TYROSINE PHOSPHATASE"/>
    <property type="match status" value="1"/>
</dbReference>
<dbReference type="Gene3D" id="3.40.50.2300">
    <property type="match status" value="1"/>
</dbReference>
<evidence type="ECO:0000256" key="4">
    <source>
        <dbReference type="ARBA" id="ARBA00022912"/>
    </source>
</evidence>
<organism evidence="6 7">
    <name type="scientific">Nocardioides dubius</name>
    <dbReference type="NCBI Taxonomy" id="317019"/>
    <lineage>
        <taxon>Bacteria</taxon>
        <taxon>Bacillati</taxon>
        <taxon>Actinomycetota</taxon>
        <taxon>Actinomycetes</taxon>
        <taxon>Propionibacteriales</taxon>
        <taxon>Nocardioidaceae</taxon>
        <taxon>Nocardioides</taxon>
    </lineage>
</organism>
<evidence type="ECO:0000256" key="1">
    <source>
        <dbReference type="ARBA" id="ARBA00011063"/>
    </source>
</evidence>
<reference evidence="6 7" key="1">
    <citation type="journal article" date="2019" name="Int. J. Syst. Evol. Microbiol.">
        <title>The Global Catalogue of Microorganisms (GCM) 10K type strain sequencing project: providing services to taxonomists for standard genome sequencing and annotation.</title>
        <authorList>
            <consortium name="The Broad Institute Genomics Platform"/>
            <consortium name="The Broad Institute Genome Sequencing Center for Infectious Disease"/>
            <person name="Wu L."/>
            <person name="Ma J."/>
        </authorList>
    </citation>
    <scope>NUCLEOTIDE SEQUENCE [LARGE SCALE GENOMIC DNA]</scope>
    <source>
        <strain evidence="6 7">JCM 13008</strain>
    </source>
</reference>
<gene>
    <name evidence="6" type="ORF">GCM10009668_38960</name>
</gene>
<dbReference type="InterPro" id="IPR023485">
    <property type="entry name" value="Ptyr_pPase"/>
</dbReference>
<dbReference type="InterPro" id="IPR036196">
    <property type="entry name" value="Ptyr_pPase_sf"/>
</dbReference>
<dbReference type="InterPro" id="IPR050438">
    <property type="entry name" value="LMW_PTPase"/>
</dbReference>
<dbReference type="CDD" id="cd16343">
    <property type="entry name" value="LMWPTP"/>
    <property type="match status" value="1"/>
</dbReference>
<dbReference type="Proteomes" id="UP001501581">
    <property type="component" value="Unassembled WGS sequence"/>
</dbReference>
<dbReference type="Pfam" id="PF01451">
    <property type="entry name" value="LMWPc"/>
    <property type="match status" value="1"/>
</dbReference>
<dbReference type="PRINTS" id="PR00719">
    <property type="entry name" value="LMWPTPASE"/>
</dbReference>
<feature type="domain" description="Phosphotyrosine protein phosphatase I" evidence="5">
    <location>
        <begin position="11"/>
        <end position="154"/>
    </location>
</feature>
<dbReference type="RefSeq" id="WP_343996583.1">
    <property type="nucleotide sequence ID" value="NZ_BAAALG010000016.1"/>
</dbReference>
<proteinExistence type="inferred from homology"/>
<evidence type="ECO:0000313" key="7">
    <source>
        <dbReference type="Proteomes" id="UP001501581"/>
    </source>
</evidence>
<evidence type="ECO:0000259" key="5">
    <source>
        <dbReference type="SMART" id="SM00226"/>
    </source>
</evidence>
<dbReference type="EC" id="3.1.3.48" evidence="2"/>
<accession>A0ABN1U231</accession>
<dbReference type="SUPFAM" id="SSF52788">
    <property type="entry name" value="Phosphotyrosine protein phosphatases I"/>
    <property type="match status" value="1"/>
</dbReference>
<keyword evidence="3" id="KW-0378">Hydrolase</keyword>
<evidence type="ECO:0000256" key="3">
    <source>
        <dbReference type="ARBA" id="ARBA00022801"/>
    </source>
</evidence>
<sequence length="165" mass="17931">MLPTPRTEGPYRVALVCLGNICRSPIADVVVNARLADAGLDELIVVDSYGTGDWHVGEPMDRRAAAVLTQHGYDATRHRARQYPAAGTDHDLVLAMDTDNLDELGGASERVRLFRSFDPEPGDSMVPDPYYGGDDGFTLVLRMIERTSDALVEQLSGLAEGSRLS</sequence>
<evidence type="ECO:0000256" key="2">
    <source>
        <dbReference type="ARBA" id="ARBA00013064"/>
    </source>
</evidence>
<comment type="caution">
    <text evidence="6">The sequence shown here is derived from an EMBL/GenBank/DDBJ whole genome shotgun (WGS) entry which is preliminary data.</text>
</comment>
<keyword evidence="4" id="KW-0904">Protein phosphatase</keyword>
<name>A0ABN1U231_9ACTN</name>
<dbReference type="SMART" id="SM00226">
    <property type="entry name" value="LMWPc"/>
    <property type="match status" value="1"/>
</dbReference>
<keyword evidence="7" id="KW-1185">Reference proteome</keyword>
<dbReference type="PANTHER" id="PTHR11717:SF7">
    <property type="entry name" value="LOW MOLECULAR WEIGHT PHOSPHOTYROSINE PROTEIN PHOSPHATASE"/>
    <property type="match status" value="1"/>
</dbReference>